<sequence length="76" mass="9160">MTLFFSRNIPEAETILKELNEVGKRIRLRINRKKKAHEERFLEDQEMELECSPTASDRRSMSRLREPEDYAKAKHR</sequence>
<evidence type="ECO:0000256" key="1">
    <source>
        <dbReference type="SAM" id="MobiDB-lite"/>
    </source>
</evidence>
<organism evidence="2 3">
    <name type="scientific">Strongylus vulgaris</name>
    <name type="common">Blood worm</name>
    <dbReference type="NCBI Taxonomy" id="40348"/>
    <lineage>
        <taxon>Eukaryota</taxon>
        <taxon>Metazoa</taxon>
        <taxon>Ecdysozoa</taxon>
        <taxon>Nematoda</taxon>
        <taxon>Chromadorea</taxon>
        <taxon>Rhabditida</taxon>
        <taxon>Rhabditina</taxon>
        <taxon>Rhabditomorpha</taxon>
        <taxon>Strongyloidea</taxon>
        <taxon>Strongylidae</taxon>
        <taxon>Strongylus</taxon>
    </lineage>
</organism>
<dbReference type="EMBL" id="UYYB01000936">
    <property type="protein sequence ID" value="VDM65548.1"/>
    <property type="molecule type" value="Genomic_DNA"/>
</dbReference>
<reference evidence="2 3" key="1">
    <citation type="submission" date="2018-11" db="EMBL/GenBank/DDBJ databases">
        <authorList>
            <consortium name="Pathogen Informatics"/>
        </authorList>
    </citation>
    <scope>NUCLEOTIDE SEQUENCE [LARGE SCALE GENOMIC DNA]</scope>
</reference>
<dbReference type="Proteomes" id="UP000270094">
    <property type="component" value="Unassembled WGS sequence"/>
</dbReference>
<feature type="compositionally biased region" description="Basic and acidic residues" evidence="1">
    <location>
        <begin position="56"/>
        <end position="76"/>
    </location>
</feature>
<protein>
    <submittedName>
        <fullName evidence="2">Uncharacterized protein</fullName>
    </submittedName>
</protein>
<feature type="region of interest" description="Disordered" evidence="1">
    <location>
        <begin position="50"/>
        <end position="76"/>
    </location>
</feature>
<evidence type="ECO:0000313" key="2">
    <source>
        <dbReference type="EMBL" id="VDM65548.1"/>
    </source>
</evidence>
<gene>
    <name evidence="2" type="ORF">SVUK_LOCUS546</name>
</gene>
<name>A0A3P7K981_STRVU</name>
<accession>A0A3P7K981</accession>
<dbReference type="AlphaFoldDB" id="A0A3P7K981"/>
<proteinExistence type="predicted"/>
<evidence type="ECO:0000313" key="3">
    <source>
        <dbReference type="Proteomes" id="UP000270094"/>
    </source>
</evidence>
<keyword evidence="3" id="KW-1185">Reference proteome</keyword>